<keyword evidence="3" id="KW-1185">Reference proteome</keyword>
<feature type="compositionally biased region" description="Polar residues" evidence="1">
    <location>
        <begin position="102"/>
        <end position="127"/>
    </location>
</feature>
<protein>
    <submittedName>
        <fullName evidence="2">Uncharacterized protein</fullName>
    </submittedName>
</protein>
<evidence type="ECO:0000313" key="3">
    <source>
        <dbReference type="Proteomes" id="UP001335648"/>
    </source>
</evidence>
<sequence length="256" mass="27687">MRSGTTPDFSSAGRAYGCCPFTEGGHHGRMSDRLIGCLRGSPGERPLEQRPPAGARKLPGAFSGVPHPKTLPAFSQRTPCPREDRQHDIVYEPPREVAWSPVTHTGTQTDPLERQTSPLSESDTGTGSDAPRDRTTVQWCTTLYRLDSSSKDRESAVGALRRSRVKAVRIKKKCSMTAVLFNARFKRTIRRGRTRTRLTSGSSVRVPTPGSDTPNSGQSEGATPHTYSDVSALARNVRAGGDISAVVRAAMAAPTM</sequence>
<reference evidence="2 3" key="1">
    <citation type="journal article" date="2023" name="Mol. Biol. Evol.">
        <title>Genomics of Secondarily Temperate Adaptation in the Only Non-Antarctic Icefish.</title>
        <authorList>
            <person name="Rivera-Colon A.G."/>
            <person name="Rayamajhi N."/>
            <person name="Minhas B.F."/>
            <person name="Madrigal G."/>
            <person name="Bilyk K.T."/>
            <person name="Yoon V."/>
            <person name="Hune M."/>
            <person name="Gregory S."/>
            <person name="Cheng C.H.C."/>
            <person name="Catchen J.M."/>
        </authorList>
    </citation>
    <scope>NUCLEOTIDE SEQUENCE [LARGE SCALE GENOMIC DNA]</scope>
    <source>
        <strain evidence="2">JC2023a</strain>
    </source>
</reference>
<dbReference type="EMBL" id="JAULUE010002062">
    <property type="protein sequence ID" value="KAK5882551.1"/>
    <property type="molecule type" value="Genomic_DNA"/>
</dbReference>
<gene>
    <name evidence="2" type="ORF">CesoFtcFv8_021124</name>
</gene>
<dbReference type="AlphaFoldDB" id="A0AAN8BCA5"/>
<name>A0AAN8BCA5_9TELE</name>
<feature type="region of interest" description="Disordered" evidence="1">
    <location>
        <begin position="97"/>
        <end position="134"/>
    </location>
</feature>
<dbReference type="Proteomes" id="UP001335648">
    <property type="component" value="Unassembled WGS sequence"/>
</dbReference>
<evidence type="ECO:0000256" key="1">
    <source>
        <dbReference type="SAM" id="MobiDB-lite"/>
    </source>
</evidence>
<feature type="region of interest" description="Disordered" evidence="1">
    <location>
        <begin position="194"/>
        <end position="225"/>
    </location>
</feature>
<feature type="region of interest" description="Disordered" evidence="1">
    <location>
        <begin position="62"/>
        <end position="81"/>
    </location>
</feature>
<comment type="caution">
    <text evidence="2">The sequence shown here is derived from an EMBL/GenBank/DDBJ whole genome shotgun (WGS) entry which is preliminary data.</text>
</comment>
<accession>A0AAN8BCA5</accession>
<evidence type="ECO:0000313" key="2">
    <source>
        <dbReference type="EMBL" id="KAK5882551.1"/>
    </source>
</evidence>
<feature type="compositionally biased region" description="Polar residues" evidence="1">
    <location>
        <begin position="210"/>
        <end position="225"/>
    </location>
</feature>
<feature type="compositionally biased region" description="Low complexity" evidence="1">
    <location>
        <begin position="197"/>
        <end position="206"/>
    </location>
</feature>
<proteinExistence type="predicted"/>
<organism evidence="2 3">
    <name type="scientific">Champsocephalus esox</name>
    <name type="common">pike icefish</name>
    <dbReference type="NCBI Taxonomy" id="159716"/>
    <lineage>
        <taxon>Eukaryota</taxon>
        <taxon>Metazoa</taxon>
        <taxon>Chordata</taxon>
        <taxon>Craniata</taxon>
        <taxon>Vertebrata</taxon>
        <taxon>Euteleostomi</taxon>
        <taxon>Actinopterygii</taxon>
        <taxon>Neopterygii</taxon>
        <taxon>Teleostei</taxon>
        <taxon>Neoteleostei</taxon>
        <taxon>Acanthomorphata</taxon>
        <taxon>Eupercaria</taxon>
        <taxon>Perciformes</taxon>
        <taxon>Notothenioidei</taxon>
        <taxon>Channichthyidae</taxon>
        <taxon>Champsocephalus</taxon>
    </lineage>
</organism>